<feature type="region of interest" description="Disordered" evidence="1">
    <location>
        <begin position="421"/>
        <end position="440"/>
    </location>
</feature>
<feature type="compositionally biased region" description="Gly residues" evidence="1">
    <location>
        <begin position="103"/>
        <end position="114"/>
    </location>
</feature>
<evidence type="ECO:0000256" key="1">
    <source>
        <dbReference type="SAM" id="MobiDB-lite"/>
    </source>
</evidence>
<dbReference type="AlphaFoldDB" id="A0ABD3RVP5"/>
<feature type="region of interest" description="Disordered" evidence="1">
    <location>
        <begin position="1"/>
        <end position="52"/>
    </location>
</feature>
<evidence type="ECO:0000313" key="2">
    <source>
        <dbReference type="EMBL" id="KAL3816280.1"/>
    </source>
</evidence>
<keyword evidence="3" id="KW-1185">Reference proteome</keyword>
<feature type="compositionally biased region" description="Low complexity" evidence="1">
    <location>
        <begin position="162"/>
        <end position="181"/>
    </location>
</feature>
<feature type="region of interest" description="Disordered" evidence="1">
    <location>
        <begin position="103"/>
        <end position="181"/>
    </location>
</feature>
<reference evidence="2 3" key="1">
    <citation type="submission" date="2024-10" db="EMBL/GenBank/DDBJ databases">
        <title>Updated reference genomes for cyclostephanoid diatoms.</title>
        <authorList>
            <person name="Roberts W.R."/>
            <person name="Alverson A.J."/>
        </authorList>
    </citation>
    <scope>NUCLEOTIDE SEQUENCE [LARGE SCALE GENOMIC DNA]</scope>
    <source>
        <strain evidence="2 3">AJA228-03</strain>
    </source>
</reference>
<feature type="compositionally biased region" description="Basic and acidic residues" evidence="1">
    <location>
        <begin position="133"/>
        <end position="146"/>
    </location>
</feature>
<proteinExistence type="predicted"/>
<feature type="compositionally biased region" description="Basic and acidic residues" evidence="1">
    <location>
        <begin position="421"/>
        <end position="432"/>
    </location>
</feature>
<accession>A0ABD3RVP5</accession>
<name>A0ABD3RVP5_9STRA</name>
<dbReference type="EMBL" id="JALLPB020000156">
    <property type="protein sequence ID" value="KAL3816280.1"/>
    <property type="molecule type" value="Genomic_DNA"/>
</dbReference>
<evidence type="ECO:0008006" key="4">
    <source>
        <dbReference type="Google" id="ProtNLM"/>
    </source>
</evidence>
<comment type="caution">
    <text evidence="2">The sequence shown here is derived from an EMBL/GenBank/DDBJ whole genome shotgun (WGS) entry which is preliminary data.</text>
</comment>
<protein>
    <recommendedName>
        <fullName evidence="4">Mediator of RNA polymerase II transcription subunit 17</fullName>
    </recommendedName>
</protein>
<dbReference type="Proteomes" id="UP001530377">
    <property type="component" value="Unassembled WGS sequence"/>
</dbReference>
<gene>
    <name evidence="2" type="ORF">ACHAXA_008088</name>
</gene>
<sequence>MTRMKRIRGGEEGMTTRSAIEDDDDRKGKRGKSSPSVAAAGAEGGGGTTSTKTFVHPLAIASARLRARGIDELSKAINLGGLVIGGEYFGLSNVVVVDKLAPGGEGRSGGGGGSKVKLDGSSSSSENGGGGGGKEKGGEIRGDHGGGPDLDAAASSSTNVYPSNSIPSSSSSSSSSIAAAETMTMTTDETAAMDQRHRSAYVLRRRKSQYDGASRALSRHARRLSLSIAATRVLDARLRELRGRWKLAVPEHGTRASAGPVRPEEAVAVDMEVYRGHGGGGGGGAPLGRIARRIPRFATLELDDEHDISEEVRLLRMKIKNVINGLKRANDDADDDIMEVDGNNLEEKTRVEFPLSSFVRGPCKTKVEPFAVNDPTIGKIDPDFDPNKVPLLTLVFEIEKPSTGFVERATLSSSFLSLSKNDKESSLGRDDPGGGGRHLNPDERVIEALQHSLFCASFFESIRTEIIPIASAHSNLDTAKSSSQQRQKLITWLSSEMEESFLPPPSVMAGGGTSRSNDAQMLCVIHCHEGELKVQLNDEYSLTVKLIEAGVSNHVDAAVTAKDWDNNGGTGTGMSGSLSPIQLKTLCRALLLHSQLLYHDYCMNIPRGSSFHSAVKVEEKPLLGFARAMNETKPPSPHILQSCVGLGCKFIIEKKVQAMLKVCYCTFSRPPAARCVLYD</sequence>
<organism evidence="2 3">
    <name type="scientific">Cyclostephanos tholiformis</name>
    <dbReference type="NCBI Taxonomy" id="382380"/>
    <lineage>
        <taxon>Eukaryota</taxon>
        <taxon>Sar</taxon>
        <taxon>Stramenopiles</taxon>
        <taxon>Ochrophyta</taxon>
        <taxon>Bacillariophyta</taxon>
        <taxon>Coscinodiscophyceae</taxon>
        <taxon>Thalassiosirophycidae</taxon>
        <taxon>Stephanodiscales</taxon>
        <taxon>Stephanodiscaceae</taxon>
        <taxon>Cyclostephanos</taxon>
    </lineage>
</organism>
<evidence type="ECO:0000313" key="3">
    <source>
        <dbReference type="Proteomes" id="UP001530377"/>
    </source>
</evidence>